<name>A0A2M4B5K8_9DIPT</name>
<evidence type="ECO:0000256" key="2">
    <source>
        <dbReference type="SAM" id="SignalP"/>
    </source>
</evidence>
<feature type="chain" id="PRO_5014669541" evidence="2">
    <location>
        <begin position="25"/>
        <end position="195"/>
    </location>
</feature>
<accession>A0A2M4B5K8</accession>
<dbReference type="EMBL" id="GGFK01014959">
    <property type="protein sequence ID" value="MBW48280.1"/>
    <property type="molecule type" value="Transcribed_RNA"/>
</dbReference>
<dbReference type="AlphaFoldDB" id="A0A2M4B5K8"/>
<evidence type="ECO:0000256" key="1">
    <source>
        <dbReference type="SAM" id="Coils"/>
    </source>
</evidence>
<keyword evidence="1" id="KW-0175">Coiled coil</keyword>
<protein>
    <submittedName>
        <fullName evidence="3">Putative secreted protein</fullName>
    </submittedName>
</protein>
<dbReference type="Gene3D" id="1.20.5.340">
    <property type="match status" value="1"/>
</dbReference>
<sequence>MSRNLLVPLLPLLVVLSVVLTVEGETYWDSNCDIMKEQLKNINWQIDQQAKHYNLRAFDQGNVGDRLYTLLETLKQWQLKLDKSVDRVRFLLYTKMQELAIPRGYESVTDSFEKVFQKFDDRNARQQSELNVRLNEIEILKQQKQNMIEQLQSLKDNRTVVKRELEAMNKIISDLTTDKQKLEAKINGNPPAVRG</sequence>
<evidence type="ECO:0000313" key="3">
    <source>
        <dbReference type="EMBL" id="MBW48280.1"/>
    </source>
</evidence>
<organism evidence="3">
    <name type="scientific">Anopheles triannulatus</name>
    <dbReference type="NCBI Taxonomy" id="58253"/>
    <lineage>
        <taxon>Eukaryota</taxon>
        <taxon>Metazoa</taxon>
        <taxon>Ecdysozoa</taxon>
        <taxon>Arthropoda</taxon>
        <taxon>Hexapoda</taxon>
        <taxon>Insecta</taxon>
        <taxon>Pterygota</taxon>
        <taxon>Neoptera</taxon>
        <taxon>Endopterygota</taxon>
        <taxon>Diptera</taxon>
        <taxon>Nematocera</taxon>
        <taxon>Culicoidea</taxon>
        <taxon>Culicidae</taxon>
        <taxon>Anophelinae</taxon>
        <taxon>Anopheles</taxon>
    </lineage>
</organism>
<reference evidence="3" key="1">
    <citation type="submission" date="2018-01" db="EMBL/GenBank/DDBJ databases">
        <title>An insight into the sialome of Amazonian anophelines.</title>
        <authorList>
            <person name="Ribeiro J.M."/>
            <person name="Scarpassa V."/>
            <person name="Calvo E."/>
        </authorList>
    </citation>
    <scope>NUCLEOTIDE SEQUENCE</scope>
    <source>
        <tissue evidence="3">Salivary glands</tissue>
    </source>
</reference>
<proteinExistence type="predicted"/>
<feature type="signal peptide" evidence="2">
    <location>
        <begin position="1"/>
        <end position="24"/>
    </location>
</feature>
<keyword evidence="2" id="KW-0732">Signal</keyword>
<feature type="coiled-coil region" evidence="1">
    <location>
        <begin position="130"/>
        <end position="185"/>
    </location>
</feature>